<organism evidence="2 3">
    <name type="scientific">Anaeromicropila populeti</name>
    <dbReference type="NCBI Taxonomy" id="37658"/>
    <lineage>
        <taxon>Bacteria</taxon>
        <taxon>Bacillati</taxon>
        <taxon>Bacillota</taxon>
        <taxon>Clostridia</taxon>
        <taxon>Lachnospirales</taxon>
        <taxon>Lachnospiraceae</taxon>
        <taxon>Anaeromicropila</taxon>
    </lineage>
</organism>
<evidence type="ECO:0008006" key="4">
    <source>
        <dbReference type="Google" id="ProtNLM"/>
    </source>
</evidence>
<feature type="chain" id="PRO_5011665288" description="Peptidase M10 metallopeptidase domain-containing protein" evidence="1">
    <location>
        <begin position="30"/>
        <end position="180"/>
    </location>
</feature>
<name>A0A1I6LRS6_9FIRM</name>
<protein>
    <recommendedName>
        <fullName evidence="4">Peptidase M10 metallopeptidase domain-containing protein</fullName>
    </recommendedName>
</protein>
<evidence type="ECO:0000313" key="3">
    <source>
        <dbReference type="Proteomes" id="UP000199659"/>
    </source>
</evidence>
<evidence type="ECO:0000313" key="2">
    <source>
        <dbReference type="EMBL" id="SFS06166.1"/>
    </source>
</evidence>
<feature type="signal peptide" evidence="1">
    <location>
        <begin position="1"/>
        <end position="29"/>
    </location>
</feature>
<dbReference type="InterPro" id="IPR024079">
    <property type="entry name" value="MetalloPept_cat_dom_sf"/>
</dbReference>
<keyword evidence="1" id="KW-0732">Signal</keyword>
<dbReference type="RefSeq" id="WP_092563896.1">
    <property type="nucleotide sequence ID" value="NZ_FOYZ01000020.1"/>
</dbReference>
<dbReference type="EMBL" id="FOYZ01000020">
    <property type="protein sequence ID" value="SFS06166.1"/>
    <property type="molecule type" value="Genomic_DNA"/>
</dbReference>
<evidence type="ECO:0000256" key="1">
    <source>
        <dbReference type="SAM" id="SignalP"/>
    </source>
</evidence>
<dbReference type="Proteomes" id="UP000199659">
    <property type="component" value="Unassembled WGS sequence"/>
</dbReference>
<dbReference type="AlphaFoldDB" id="A0A1I6LRS6"/>
<dbReference type="GO" id="GO:0008237">
    <property type="term" value="F:metallopeptidase activity"/>
    <property type="evidence" value="ECO:0007669"/>
    <property type="project" value="InterPro"/>
</dbReference>
<keyword evidence="3" id="KW-1185">Reference proteome</keyword>
<dbReference type="SUPFAM" id="SSF55486">
    <property type="entry name" value="Metalloproteases ('zincins'), catalytic domain"/>
    <property type="match status" value="1"/>
</dbReference>
<accession>A0A1I6LRS6</accession>
<dbReference type="Gene3D" id="3.40.390.10">
    <property type="entry name" value="Collagenase (Catalytic Domain)"/>
    <property type="match status" value="1"/>
</dbReference>
<reference evidence="2 3" key="1">
    <citation type="submission" date="2016-10" db="EMBL/GenBank/DDBJ databases">
        <authorList>
            <person name="de Groot N.N."/>
        </authorList>
    </citation>
    <scope>NUCLEOTIDE SEQUENCE [LARGE SCALE GENOMIC DNA]</scope>
    <source>
        <strain evidence="2 3">743A</strain>
    </source>
</reference>
<gene>
    <name evidence="2" type="ORF">SAMN05661086_03517</name>
</gene>
<sequence length="180" mass="19979">MFKKIFTVLLSCCFLCCSVLINSGYIILAADPFLDYGVSSANVSVKFASGINSTWTTRLNNSIAAWNATDTPVTIAKSSSSSNTVYADYYSDTWYGLKSSIVSNNILTSFTIKINSRTITNDATNVSNFAQSTTVHEFGHVFWLCDNPNTTQSTIMSYSRDRNTMITPQQFDIDNVNEKF</sequence>
<proteinExistence type="predicted"/>
<dbReference type="STRING" id="37658.SAMN05661086_03517"/>